<protein>
    <submittedName>
        <fullName evidence="7">Murein hydrolase transporter LrgA</fullName>
    </submittedName>
</protein>
<evidence type="ECO:0000313" key="8">
    <source>
        <dbReference type="Proteomes" id="UP001156682"/>
    </source>
</evidence>
<comment type="subcellular location">
    <subcellularLocation>
        <location evidence="1">Cell membrane</location>
        <topology evidence="1">Multi-pass membrane protein</topology>
    </subcellularLocation>
</comment>
<dbReference type="Pfam" id="PF03788">
    <property type="entry name" value="LrgA"/>
    <property type="match status" value="1"/>
</dbReference>
<dbReference type="EMBL" id="BSOR01000040">
    <property type="protein sequence ID" value="GLR64913.1"/>
    <property type="molecule type" value="Genomic_DNA"/>
</dbReference>
<accession>A0ABQ6A015</accession>
<gene>
    <name evidence="7" type="ORF">GCM10007878_23510</name>
</gene>
<keyword evidence="5 6" id="KW-0472">Membrane</keyword>
<dbReference type="Proteomes" id="UP001156682">
    <property type="component" value="Unassembled WGS sequence"/>
</dbReference>
<dbReference type="PANTHER" id="PTHR33931:SF2">
    <property type="entry name" value="HOLIN-LIKE PROTEIN CIDA"/>
    <property type="match status" value="1"/>
</dbReference>
<comment type="caution">
    <text evidence="7">The sequence shown here is derived from an EMBL/GenBank/DDBJ whole genome shotgun (WGS) entry which is preliminary data.</text>
</comment>
<evidence type="ECO:0000256" key="4">
    <source>
        <dbReference type="ARBA" id="ARBA00022989"/>
    </source>
</evidence>
<keyword evidence="3 6" id="KW-0812">Transmembrane</keyword>
<evidence type="ECO:0000256" key="6">
    <source>
        <dbReference type="SAM" id="Phobius"/>
    </source>
</evidence>
<dbReference type="InterPro" id="IPR005538">
    <property type="entry name" value="LrgA/CidA"/>
</dbReference>
<keyword evidence="4 6" id="KW-1133">Transmembrane helix</keyword>
<name>A0ABQ6A015_9GAMM</name>
<proteinExistence type="predicted"/>
<dbReference type="GO" id="GO:0016787">
    <property type="term" value="F:hydrolase activity"/>
    <property type="evidence" value="ECO:0007669"/>
    <property type="project" value="UniProtKB-KW"/>
</dbReference>
<evidence type="ECO:0000256" key="3">
    <source>
        <dbReference type="ARBA" id="ARBA00022692"/>
    </source>
</evidence>
<dbReference type="PANTHER" id="PTHR33931">
    <property type="entry name" value="HOLIN-LIKE PROTEIN CIDA-RELATED"/>
    <property type="match status" value="1"/>
</dbReference>
<feature type="transmembrane region" description="Helical" evidence="6">
    <location>
        <begin position="57"/>
        <end position="77"/>
    </location>
</feature>
<evidence type="ECO:0000256" key="5">
    <source>
        <dbReference type="ARBA" id="ARBA00023136"/>
    </source>
</evidence>
<keyword evidence="2" id="KW-1003">Cell membrane</keyword>
<keyword evidence="8" id="KW-1185">Reference proteome</keyword>
<evidence type="ECO:0000313" key="7">
    <source>
        <dbReference type="EMBL" id="GLR64913.1"/>
    </source>
</evidence>
<dbReference type="RefSeq" id="WP_027851264.1">
    <property type="nucleotide sequence ID" value="NZ_BSOR01000040.1"/>
</dbReference>
<keyword evidence="7" id="KW-0378">Hydrolase</keyword>
<sequence length="118" mass="12659">MLEGFAVLLLFQLIGELITRLSGIPVPGPVLGMALLLLAVLLIKKVPAGVRTASEGLLRYLPLLFVPAGVGLINHGLLLKQDIWVISITLVVSTIFTLIVTVLVLQGLKKLWGIEKDA</sequence>
<reference evidence="8" key="1">
    <citation type="journal article" date="2019" name="Int. J. Syst. Evol. Microbiol.">
        <title>The Global Catalogue of Microorganisms (GCM) 10K type strain sequencing project: providing services to taxonomists for standard genome sequencing and annotation.</title>
        <authorList>
            <consortium name="The Broad Institute Genomics Platform"/>
            <consortium name="The Broad Institute Genome Sequencing Center for Infectious Disease"/>
            <person name="Wu L."/>
            <person name="Ma J."/>
        </authorList>
    </citation>
    <scope>NUCLEOTIDE SEQUENCE [LARGE SCALE GENOMIC DNA]</scope>
    <source>
        <strain evidence="8">NBRC 100033</strain>
    </source>
</reference>
<evidence type="ECO:0000256" key="1">
    <source>
        <dbReference type="ARBA" id="ARBA00004651"/>
    </source>
</evidence>
<evidence type="ECO:0000256" key="2">
    <source>
        <dbReference type="ARBA" id="ARBA00022475"/>
    </source>
</evidence>
<feature type="transmembrane region" description="Helical" evidence="6">
    <location>
        <begin position="83"/>
        <end position="105"/>
    </location>
</feature>
<organism evidence="7 8">
    <name type="scientific">Marinospirillum insulare</name>
    <dbReference type="NCBI Taxonomy" id="217169"/>
    <lineage>
        <taxon>Bacteria</taxon>
        <taxon>Pseudomonadati</taxon>
        <taxon>Pseudomonadota</taxon>
        <taxon>Gammaproteobacteria</taxon>
        <taxon>Oceanospirillales</taxon>
        <taxon>Oceanospirillaceae</taxon>
        <taxon>Marinospirillum</taxon>
    </lineage>
</organism>